<gene>
    <name evidence="3" type="ORF">CKF54_06305</name>
</gene>
<dbReference type="GO" id="GO:0006631">
    <property type="term" value="P:fatty acid metabolic process"/>
    <property type="evidence" value="ECO:0007669"/>
    <property type="project" value="TreeGrafter"/>
</dbReference>
<dbReference type="Proteomes" id="UP000265691">
    <property type="component" value="Unassembled WGS sequence"/>
</dbReference>
<dbReference type="InterPro" id="IPR000873">
    <property type="entry name" value="AMP-dep_synth/lig_dom"/>
</dbReference>
<proteinExistence type="inferred from homology"/>
<accession>A0A3A1Y631</accession>
<evidence type="ECO:0000313" key="3">
    <source>
        <dbReference type="EMBL" id="RIY31647.1"/>
    </source>
</evidence>
<organism evidence="3 4">
    <name type="scientific">Psittacicella hinzii</name>
    <dbReference type="NCBI Taxonomy" id="2028575"/>
    <lineage>
        <taxon>Bacteria</taxon>
        <taxon>Pseudomonadati</taxon>
        <taxon>Pseudomonadota</taxon>
        <taxon>Gammaproteobacteria</taxon>
        <taxon>Pasteurellales</taxon>
        <taxon>Psittacicellaceae</taxon>
        <taxon>Psittacicella</taxon>
    </lineage>
</organism>
<name>A0A3A1Y631_9GAMM</name>
<evidence type="ECO:0000259" key="2">
    <source>
        <dbReference type="Pfam" id="PF00501"/>
    </source>
</evidence>
<keyword evidence="4" id="KW-1185">Reference proteome</keyword>
<dbReference type="RefSeq" id="WP_119525517.1">
    <property type="nucleotide sequence ID" value="NZ_NRHC01000083.1"/>
</dbReference>
<dbReference type="Pfam" id="PF00501">
    <property type="entry name" value="AMP-binding"/>
    <property type="match status" value="1"/>
</dbReference>
<dbReference type="AlphaFoldDB" id="A0A3A1Y631"/>
<comment type="similarity">
    <text evidence="1">Belongs to the ATP-dependent AMP-binding enzyme family.</text>
</comment>
<dbReference type="InterPro" id="IPR045851">
    <property type="entry name" value="AMP-bd_C_sf"/>
</dbReference>
<evidence type="ECO:0000313" key="4">
    <source>
        <dbReference type="Proteomes" id="UP000265691"/>
    </source>
</evidence>
<dbReference type="PANTHER" id="PTHR43201">
    <property type="entry name" value="ACYL-COA SYNTHETASE"/>
    <property type="match status" value="1"/>
</dbReference>
<dbReference type="GO" id="GO:0031956">
    <property type="term" value="F:medium-chain fatty acid-CoA ligase activity"/>
    <property type="evidence" value="ECO:0007669"/>
    <property type="project" value="TreeGrafter"/>
</dbReference>
<dbReference type="InterPro" id="IPR042099">
    <property type="entry name" value="ANL_N_sf"/>
</dbReference>
<dbReference type="SUPFAM" id="SSF56801">
    <property type="entry name" value="Acetyl-CoA synthetase-like"/>
    <property type="match status" value="1"/>
</dbReference>
<dbReference type="Gene3D" id="3.30.300.30">
    <property type="match status" value="1"/>
</dbReference>
<dbReference type="Gene3D" id="3.40.50.12780">
    <property type="entry name" value="N-terminal domain of ligase-like"/>
    <property type="match status" value="1"/>
</dbReference>
<reference evidence="3 4" key="1">
    <citation type="submission" date="2017-08" db="EMBL/GenBank/DDBJ databases">
        <title>Reclassification of Bisgaard taxon 37 and 44.</title>
        <authorList>
            <person name="Christensen H."/>
        </authorList>
    </citation>
    <scope>NUCLEOTIDE SEQUENCE [LARGE SCALE GENOMIC DNA]</scope>
    <source>
        <strain evidence="3 4">B96_3</strain>
    </source>
</reference>
<comment type="caution">
    <text evidence="3">The sequence shown here is derived from an EMBL/GenBank/DDBJ whole genome shotgun (WGS) entry which is preliminary data.</text>
</comment>
<sequence>MNQFLQPLPIAFAPEVSRDEFCQRVQQIVLELQEQQIKTVSLYLTDTCEFACLLLACLQTHTHILLPPDLLPENQQWARDNSDLFIDDQLFSTFAKEQIVKSYSNLEQLINFPSQSEIFLKTSGSSGQAKIIKRKAQQLWEEVARLGKELQFEQPVQALRSVSLQHMYGLTFAVFLALAQGWVLGRKQLVYSEDLILQSQKSPLACVWINSPTLLNNILIPNPQLEMAKPICIISSGGELPEATGNNLRQTLGIKLLEIYGSTETGAIAGRWHHRDWQALAPIGVDERGALWTQAPWLEAREQTNDAIEFTAQGFKLLGRLDRIVKLNDKRVSLVKMERDLLKSDLVKDCYICLHPSQPRLVVLAELSVLGKQVFAEQDKRAVVKLLRQHLQLSQETSVLPRYWRFIPKLPRNSQAKIIKDEIIELIKE</sequence>
<protein>
    <recommendedName>
        <fullName evidence="2">AMP-dependent synthetase/ligase domain-containing protein</fullName>
    </recommendedName>
</protein>
<dbReference type="PANTHER" id="PTHR43201:SF8">
    <property type="entry name" value="ACYL-COA SYNTHETASE FAMILY MEMBER 3"/>
    <property type="match status" value="1"/>
</dbReference>
<evidence type="ECO:0000256" key="1">
    <source>
        <dbReference type="ARBA" id="ARBA00006432"/>
    </source>
</evidence>
<dbReference type="OrthoDB" id="9787658at2"/>
<dbReference type="EMBL" id="NRHC01000083">
    <property type="protein sequence ID" value="RIY31647.1"/>
    <property type="molecule type" value="Genomic_DNA"/>
</dbReference>
<feature type="domain" description="AMP-dependent synthetase/ligase" evidence="2">
    <location>
        <begin position="122"/>
        <end position="284"/>
    </location>
</feature>